<feature type="non-terminal residue" evidence="1">
    <location>
        <position position="60"/>
    </location>
</feature>
<organism evidence="1">
    <name type="scientific">marine sediment metagenome</name>
    <dbReference type="NCBI Taxonomy" id="412755"/>
    <lineage>
        <taxon>unclassified sequences</taxon>
        <taxon>metagenomes</taxon>
        <taxon>ecological metagenomes</taxon>
    </lineage>
</organism>
<sequence length="60" mass="7136">MKFKDEEGLEVNTLWTGAGACGYHCIVEKVHFRLYYRNISYKHTYFREGLYLRGLVDDDN</sequence>
<name>X0XDN5_9ZZZZ</name>
<accession>X0XDN5</accession>
<gene>
    <name evidence="1" type="ORF">S01H1_58874</name>
</gene>
<protein>
    <submittedName>
        <fullName evidence="1">Uncharacterized protein</fullName>
    </submittedName>
</protein>
<proteinExistence type="predicted"/>
<evidence type="ECO:0000313" key="1">
    <source>
        <dbReference type="EMBL" id="GAG23061.1"/>
    </source>
</evidence>
<dbReference type="EMBL" id="BARS01038478">
    <property type="protein sequence ID" value="GAG23061.1"/>
    <property type="molecule type" value="Genomic_DNA"/>
</dbReference>
<reference evidence="1" key="1">
    <citation type="journal article" date="2014" name="Front. Microbiol.">
        <title>High frequency of phylogenetically diverse reductive dehalogenase-homologous genes in deep subseafloor sedimentary metagenomes.</title>
        <authorList>
            <person name="Kawai M."/>
            <person name="Futagami T."/>
            <person name="Toyoda A."/>
            <person name="Takaki Y."/>
            <person name="Nishi S."/>
            <person name="Hori S."/>
            <person name="Arai W."/>
            <person name="Tsubouchi T."/>
            <person name="Morono Y."/>
            <person name="Uchiyama I."/>
            <person name="Ito T."/>
            <person name="Fujiyama A."/>
            <person name="Inagaki F."/>
            <person name="Takami H."/>
        </authorList>
    </citation>
    <scope>NUCLEOTIDE SEQUENCE</scope>
    <source>
        <strain evidence="1">Expedition CK06-06</strain>
    </source>
</reference>
<dbReference type="AlphaFoldDB" id="X0XDN5"/>
<dbReference type="PROSITE" id="PS51257">
    <property type="entry name" value="PROKAR_LIPOPROTEIN"/>
    <property type="match status" value="1"/>
</dbReference>
<comment type="caution">
    <text evidence="1">The sequence shown here is derived from an EMBL/GenBank/DDBJ whole genome shotgun (WGS) entry which is preliminary data.</text>
</comment>